<dbReference type="PANTHER" id="PTHR30153:SF2">
    <property type="entry name" value="REPLICATIVE DNA HELICASE"/>
    <property type="match status" value="1"/>
</dbReference>
<dbReference type="NCBIfam" id="TIGR00665">
    <property type="entry name" value="DnaB"/>
    <property type="match status" value="1"/>
</dbReference>
<dbReference type="GO" id="GO:0003677">
    <property type="term" value="F:DNA binding"/>
    <property type="evidence" value="ECO:0007669"/>
    <property type="project" value="UniProtKB-UniRule"/>
</dbReference>
<evidence type="ECO:0000256" key="9">
    <source>
        <dbReference type="ARBA" id="ARBA00023125"/>
    </source>
</evidence>
<keyword evidence="6 13" id="KW-0378">Hydrolase</keyword>
<dbReference type="GO" id="GO:0006269">
    <property type="term" value="P:DNA replication, synthesis of primer"/>
    <property type="evidence" value="ECO:0007669"/>
    <property type="project" value="UniProtKB-UniRule"/>
</dbReference>
<evidence type="ECO:0000256" key="4">
    <source>
        <dbReference type="ARBA" id="ARBA00022737"/>
    </source>
</evidence>
<evidence type="ECO:0000256" key="3">
    <source>
        <dbReference type="ARBA" id="ARBA00022705"/>
    </source>
</evidence>
<dbReference type="InterPro" id="IPR007693">
    <property type="entry name" value="DNA_helicase_DnaB-like_N"/>
</dbReference>
<dbReference type="Gene3D" id="3.40.50.300">
    <property type="entry name" value="P-loop containing nucleotide triphosphate hydrolases"/>
    <property type="match status" value="2"/>
</dbReference>
<keyword evidence="4" id="KW-0677">Repeat</keyword>
<evidence type="ECO:0000256" key="2">
    <source>
        <dbReference type="ARBA" id="ARBA00022515"/>
    </source>
</evidence>
<name>A0A1G4NT50_9FLOR</name>
<evidence type="ECO:0000256" key="13">
    <source>
        <dbReference type="RuleBase" id="RU362085"/>
    </source>
</evidence>
<comment type="function">
    <text evidence="11">The intein is an endonuclease.</text>
</comment>
<dbReference type="InterPro" id="IPR027417">
    <property type="entry name" value="P-loop_NTPase"/>
</dbReference>
<keyword evidence="9 13" id="KW-0238">DNA-binding</keyword>
<geneLocation type="chloroplast" evidence="15"/>
<dbReference type="InterPro" id="IPR036844">
    <property type="entry name" value="Hint_dom_sf"/>
</dbReference>
<dbReference type="Gene3D" id="1.10.860.10">
    <property type="entry name" value="DNAb Helicase, Chain A"/>
    <property type="match status" value="1"/>
</dbReference>
<dbReference type="GeneID" id="29998890"/>
<reference evidence="15" key="2">
    <citation type="submission" date="2016-10" db="EMBL/GenBank/DDBJ databases">
        <authorList>
            <person name="de Groot N.N."/>
        </authorList>
    </citation>
    <scope>NUCLEOTIDE SEQUENCE</scope>
    <source>
        <strain evidence="15">JFC0074</strain>
    </source>
</reference>
<dbReference type="InterPro" id="IPR016136">
    <property type="entry name" value="DNA_helicase_N/primase_C"/>
</dbReference>
<keyword evidence="15" id="KW-0150">Chloroplast</keyword>
<dbReference type="AlphaFoldDB" id="A0A1G4NT50"/>
<dbReference type="SUPFAM" id="SSF48024">
    <property type="entry name" value="N-terminal domain of DnaB helicase"/>
    <property type="match status" value="1"/>
</dbReference>
<comment type="similarity">
    <text evidence="1 13">Belongs to the helicase family. DnaB subfamily.</text>
</comment>
<dbReference type="SUPFAM" id="SSF52540">
    <property type="entry name" value="P-loop containing nucleoside triphosphate hydrolases"/>
    <property type="match status" value="1"/>
</dbReference>
<feature type="domain" description="SF4 helicase" evidence="14">
    <location>
        <begin position="527"/>
        <end position="582"/>
    </location>
</feature>
<dbReference type="PANTHER" id="PTHR30153">
    <property type="entry name" value="REPLICATIVE DNA HELICASE DNAB"/>
    <property type="match status" value="1"/>
</dbReference>
<keyword evidence="3 13" id="KW-0235">DNA replication</keyword>
<evidence type="ECO:0000256" key="5">
    <source>
        <dbReference type="ARBA" id="ARBA00022741"/>
    </source>
</evidence>
<dbReference type="EC" id="5.6.2.3" evidence="13"/>
<evidence type="ECO:0000256" key="11">
    <source>
        <dbReference type="ARBA" id="ARBA00044940"/>
    </source>
</evidence>
<dbReference type="InterPro" id="IPR007694">
    <property type="entry name" value="DNA_helicase_DnaB-like_C"/>
</dbReference>
<dbReference type="SUPFAM" id="SSF51294">
    <property type="entry name" value="Hedgehog/intein (Hint) domain"/>
    <property type="match status" value="1"/>
</dbReference>
<dbReference type="Pfam" id="PF00772">
    <property type="entry name" value="DnaB"/>
    <property type="match status" value="1"/>
</dbReference>
<keyword evidence="7 13" id="KW-0347">Helicase</keyword>
<dbReference type="InterPro" id="IPR007692">
    <property type="entry name" value="DNA_helicase_DnaB"/>
</dbReference>
<dbReference type="Pfam" id="PF03796">
    <property type="entry name" value="DnaB_C"/>
    <property type="match status" value="1"/>
</dbReference>
<dbReference type="GO" id="GO:0005524">
    <property type="term" value="F:ATP binding"/>
    <property type="evidence" value="ECO:0007669"/>
    <property type="project" value="UniProtKB-UniRule"/>
</dbReference>
<dbReference type="EMBL" id="LT622865">
    <property type="protein sequence ID" value="SCW21838.1"/>
    <property type="molecule type" value="Genomic_DNA"/>
</dbReference>
<evidence type="ECO:0000256" key="12">
    <source>
        <dbReference type="ARBA" id="ARBA00048954"/>
    </source>
</evidence>
<dbReference type="InterPro" id="IPR030934">
    <property type="entry name" value="Intein_C"/>
</dbReference>
<sequence length="582" mass="68014">MFNRNSLIKYHEQLPPQHGLAEEIILGGILTHQDIIKITINKLTIDSFSLEINQLIYRTIIETHNRDNYIDPIILINNLWESNLLSKVGGIQKVLDLLKYGQIFTSNAFKHILIPYYIKLLQDKYFRRLLIQYGYDVIRLAYITNLDYSAILFKTEKYIKKIKEFIIVNDQITLSSSLTEILLSIKNQNINYENLRIESGFKKLDNLIYGFHNTDLIVIAGRPSMGKTSFSLNIALNLLQQNNKGICIFSLEMSREQILYKLLCILTSIPFNKLKSGKINNNDWIILQKAANKLIKGMFYIDDTSNVSLNHLILKTKMLKHECPDISIIIIDYLQLIQIDKSSTLNRTEELSIITRSLKILAKELNLPIIILSQLNRNVENRFNKKPLLSDLRESGCVNFSTKIIKNLCRNNKRKYNARLSDFTKNSIFYLFQSEDNKYIYNINNLCNILISSTHNHKILVDYKWYTINKLKQNYKLVTYTWNKTNYPILHKIQKIENCNYKTNVYDLKIYTTKSFYSNNHIITHNSIEQDADLVLMLYREAYYNRNTVDTNLTDIIIAKHRNGPTGVAELKFNPNLSKFSN</sequence>
<proteinExistence type="inferred from homology"/>
<dbReference type="PROSITE" id="PS51199">
    <property type="entry name" value="SF4_HELICASE"/>
    <property type="match status" value="2"/>
</dbReference>
<keyword evidence="2 13" id="KW-0639">Primosome</keyword>
<feature type="domain" description="SF4 helicase" evidence="14">
    <location>
        <begin position="190"/>
        <end position="396"/>
    </location>
</feature>
<dbReference type="InterPro" id="IPR036185">
    <property type="entry name" value="DNA_heli_DnaB-like_N_sf"/>
</dbReference>
<accession>A0A1G4NT50</accession>
<protein>
    <recommendedName>
        <fullName evidence="13">Replicative DNA helicase</fullName>
        <ecNumber evidence="13">5.6.2.3</ecNumber>
    </recommendedName>
</protein>
<dbReference type="RefSeq" id="YP_009313584.1">
    <property type="nucleotide sequence ID" value="NC_031657.1"/>
</dbReference>
<evidence type="ECO:0000256" key="8">
    <source>
        <dbReference type="ARBA" id="ARBA00022840"/>
    </source>
</evidence>
<gene>
    <name evidence="15" type="primary">dnaB</name>
    <name evidence="15" type="ORF">JFC0074_211</name>
</gene>
<dbReference type="GO" id="GO:0005829">
    <property type="term" value="C:cytosol"/>
    <property type="evidence" value="ECO:0007669"/>
    <property type="project" value="TreeGrafter"/>
</dbReference>
<keyword evidence="15" id="KW-0934">Plastid</keyword>
<reference evidence="15" key="1">
    <citation type="submission" date="2016-10" db="EMBL/GenBank/DDBJ databases">
        <title>Chloroplast genomes as a tool to resolve red algal phylogenies: a case study in the Nemaliales.</title>
        <authorList>
            <person name="Costa J.F."/>
            <person name="Lin S.M."/>
            <person name="Macaya E.C."/>
            <person name="Fernandez-Garcia C."/>
            <person name="Verbruggen H."/>
        </authorList>
    </citation>
    <scope>NUCLEOTIDE SEQUENCE</scope>
    <source>
        <strain evidence="15">JFC0074</strain>
    </source>
</reference>
<dbReference type="GO" id="GO:0043139">
    <property type="term" value="F:5'-3' DNA helicase activity"/>
    <property type="evidence" value="ECO:0007669"/>
    <property type="project" value="UniProtKB-EC"/>
</dbReference>
<organism evidence="15">
    <name type="scientific">Galaxaura rugosa</name>
    <dbReference type="NCBI Taxonomy" id="268570"/>
    <lineage>
        <taxon>Eukaryota</taxon>
        <taxon>Rhodophyta</taxon>
        <taxon>Florideophyceae</taxon>
        <taxon>Nemaliophycidae</taxon>
        <taxon>Nemaliales</taxon>
        <taxon>Galaxauraceae</taxon>
        <taxon>Galaxaura</taxon>
    </lineage>
</organism>
<comment type="catalytic activity">
    <reaction evidence="12 13">
        <text>ATP + H2O = ADP + phosphate + H(+)</text>
        <dbReference type="Rhea" id="RHEA:13065"/>
        <dbReference type="ChEBI" id="CHEBI:15377"/>
        <dbReference type="ChEBI" id="CHEBI:15378"/>
        <dbReference type="ChEBI" id="CHEBI:30616"/>
        <dbReference type="ChEBI" id="CHEBI:43474"/>
        <dbReference type="ChEBI" id="CHEBI:456216"/>
        <dbReference type="EC" id="5.6.2.3"/>
    </reaction>
</comment>
<dbReference type="GO" id="GO:0016887">
    <property type="term" value="F:ATP hydrolysis activity"/>
    <property type="evidence" value="ECO:0007669"/>
    <property type="project" value="RHEA"/>
</dbReference>
<evidence type="ECO:0000259" key="14">
    <source>
        <dbReference type="PROSITE" id="PS51199"/>
    </source>
</evidence>
<evidence type="ECO:0000256" key="6">
    <source>
        <dbReference type="ARBA" id="ARBA00022801"/>
    </source>
</evidence>
<dbReference type="CDD" id="cd00984">
    <property type="entry name" value="DnaB_C"/>
    <property type="match status" value="1"/>
</dbReference>
<keyword evidence="10" id="KW-0413">Isomerase</keyword>
<dbReference type="PROSITE" id="PS50818">
    <property type="entry name" value="INTEIN_C_TER"/>
    <property type="match status" value="1"/>
</dbReference>
<comment type="function">
    <text evidence="13">The main replicative DNA helicase, it participates in initiation and elongation during chromosome replication. Travels ahead of the DNA replisome, separating dsDNA into templates for DNA synthesis. A processive ATP-dependent 5'-3' DNA helicase it has DNA-dependent ATPase activity.</text>
</comment>
<keyword evidence="8 13" id="KW-0067">ATP-binding</keyword>
<evidence type="ECO:0000313" key="15">
    <source>
        <dbReference type="EMBL" id="SCW21838.1"/>
    </source>
</evidence>
<keyword evidence="5 13" id="KW-0547">Nucleotide-binding</keyword>
<evidence type="ECO:0000256" key="7">
    <source>
        <dbReference type="ARBA" id="ARBA00022806"/>
    </source>
</evidence>
<evidence type="ECO:0000256" key="1">
    <source>
        <dbReference type="ARBA" id="ARBA00008428"/>
    </source>
</evidence>
<evidence type="ECO:0000256" key="10">
    <source>
        <dbReference type="ARBA" id="ARBA00023235"/>
    </source>
</evidence>